<name>A0AAD8NNB9_TARER</name>
<reference evidence="1" key="1">
    <citation type="journal article" date="2023" name="bioRxiv">
        <title>Improved chromosome-level genome assembly for marigold (Tagetes erecta).</title>
        <authorList>
            <person name="Jiang F."/>
            <person name="Yuan L."/>
            <person name="Wang S."/>
            <person name="Wang H."/>
            <person name="Xu D."/>
            <person name="Wang A."/>
            <person name="Fan W."/>
        </authorList>
    </citation>
    <scope>NUCLEOTIDE SEQUENCE</scope>
    <source>
        <strain evidence="1">WSJ</strain>
        <tissue evidence="1">Leaf</tissue>
    </source>
</reference>
<dbReference type="EMBL" id="JAUHHV010000008">
    <property type="protein sequence ID" value="KAK1415067.1"/>
    <property type="molecule type" value="Genomic_DNA"/>
</dbReference>
<evidence type="ECO:0000313" key="1">
    <source>
        <dbReference type="EMBL" id="KAK1415067.1"/>
    </source>
</evidence>
<evidence type="ECO:0000313" key="2">
    <source>
        <dbReference type="Proteomes" id="UP001229421"/>
    </source>
</evidence>
<sequence>MRGYIYFGLRALRSDANFVRFSKCVGECKLFNVHTEHDKTNLHTYFCSPSKATIKVIDDDGEVDVLDTSKKGYSKLMLCWPETGSSNGSGRANIESETSIVYQPLGNQPTVEQTTYVPILKFDELNSFGPFDVCNEVSSTSTSPSSSITLIVALEGFESPGRPDHAMDGFWKMGVGVEL</sequence>
<dbReference type="Proteomes" id="UP001229421">
    <property type="component" value="Unassembled WGS sequence"/>
</dbReference>
<dbReference type="AlphaFoldDB" id="A0AAD8NNB9"/>
<comment type="caution">
    <text evidence="1">The sequence shown here is derived from an EMBL/GenBank/DDBJ whole genome shotgun (WGS) entry which is preliminary data.</text>
</comment>
<proteinExistence type="predicted"/>
<organism evidence="1 2">
    <name type="scientific">Tagetes erecta</name>
    <name type="common">African marigold</name>
    <dbReference type="NCBI Taxonomy" id="13708"/>
    <lineage>
        <taxon>Eukaryota</taxon>
        <taxon>Viridiplantae</taxon>
        <taxon>Streptophyta</taxon>
        <taxon>Embryophyta</taxon>
        <taxon>Tracheophyta</taxon>
        <taxon>Spermatophyta</taxon>
        <taxon>Magnoliopsida</taxon>
        <taxon>eudicotyledons</taxon>
        <taxon>Gunneridae</taxon>
        <taxon>Pentapetalae</taxon>
        <taxon>asterids</taxon>
        <taxon>campanulids</taxon>
        <taxon>Asterales</taxon>
        <taxon>Asteraceae</taxon>
        <taxon>Asteroideae</taxon>
        <taxon>Heliantheae alliance</taxon>
        <taxon>Tageteae</taxon>
        <taxon>Tagetes</taxon>
    </lineage>
</organism>
<accession>A0AAD8NNB9</accession>
<keyword evidence="2" id="KW-1185">Reference proteome</keyword>
<gene>
    <name evidence="1" type="ORF">QVD17_30837</name>
</gene>
<protein>
    <submittedName>
        <fullName evidence="1">Uncharacterized protein</fullName>
    </submittedName>
</protein>